<sequence length="274" mass="28156">MTSLLAAIRSEFLKVFTTRVWWGLALILFVYVGFAAAGAALLFANIPGAAESSGAGAQATSEMLTQPGLIYGFATSIGYVFPVLLGALATTGEFRHQSLTPTFLANPNRGHVLVGKVLALTGVGALYGVIALAASVGLGGGALAISGIDPMLADPDTWALIGRAVLAMALWGAIGVGLGAVLPSQVGAIIVVLAFTQFVEPLLRLASSFSEVTASIGRFLPGAATDALVGPSFYSLMSAQQDALTWWQGGLVLLCIGVVVALIGYATTWRRDVT</sequence>
<keyword evidence="1" id="KW-0812">Transmembrane</keyword>
<feature type="transmembrane region" description="Helical" evidence="1">
    <location>
        <begin position="186"/>
        <end position="203"/>
    </location>
</feature>
<keyword evidence="3" id="KW-1185">Reference proteome</keyword>
<accession>A0A3N2BYR7</accession>
<dbReference type="Pfam" id="PF12679">
    <property type="entry name" value="ABC2_membrane_2"/>
    <property type="match status" value="1"/>
</dbReference>
<feature type="transmembrane region" description="Helical" evidence="1">
    <location>
        <begin position="160"/>
        <end position="180"/>
    </location>
</feature>
<dbReference type="Proteomes" id="UP000266915">
    <property type="component" value="Unassembled WGS sequence"/>
</dbReference>
<protein>
    <submittedName>
        <fullName evidence="2">ABC-2 family transporter</fullName>
    </submittedName>
</protein>
<evidence type="ECO:0000313" key="2">
    <source>
        <dbReference type="EMBL" id="ROR80204.1"/>
    </source>
</evidence>
<keyword evidence="1" id="KW-0472">Membrane</keyword>
<comment type="caution">
    <text evidence="2">The sequence shown here is derived from an EMBL/GenBank/DDBJ whole genome shotgun (WGS) entry which is preliminary data.</text>
</comment>
<keyword evidence="1" id="KW-1133">Transmembrane helix</keyword>
<proteinExistence type="predicted"/>
<dbReference type="EMBL" id="RKHL01000001">
    <property type="protein sequence ID" value="ROR80204.1"/>
    <property type="molecule type" value="Genomic_DNA"/>
</dbReference>
<evidence type="ECO:0000313" key="3">
    <source>
        <dbReference type="Proteomes" id="UP000266915"/>
    </source>
</evidence>
<name>A0A3N2BYR7_9MICO</name>
<feature type="transmembrane region" description="Helical" evidence="1">
    <location>
        <begin position="246"/>
        <end position="266"/>
    </location>
</feature>
<evidence type="ECO:0000256" key="1">
    <source>
        <dbReference type="SAM" id="Phobius"/>
    </source>
</evidence>
<organism evidence="2 3">
    <name type="scientific">Plantibacter flavus</name>
    <dbReference type="NCBI Taxonomy" id="150123"/>
    <lineage>
        <taxon>Bacteria</taxon>
        <taxon>Bacillati</taxon>
        <taxon>Actinomycetota</taxon>
        <taxon>Actinomycetes</taxon>
        <taxon>Micrococcales</taxon>
        <taxon>Microbacteriaceae</taxon>
        <taxon>Plantibacter</taxon>
    </lineage>
</organism>
<reference evidence="2 3" key="1">
    <citation type="submission" date="2018-11" db="EMBL/GenBank/DDBJ databases">
        <title>Sequencing the genomes of 1000 actinobacteria strains.</title>
        <authorList>
            <person name="Klenk H.-P."/>
        </authorList>
    </citation>
    <scope>NUCLEOTIDE SEQUENCE [LARGE SCALE GENOMIC DNA]</scope>
    <source>
        <strain evidence="2 3">DSM 14012</strain>
    </source>
</reference>
<feature type="transmembrane region" description="Helical" evidence="1">
    <location>
        <begin position="20"/>
        <end position="47"/>
    </location>
</feature>
<dbReference type="AlphaFoldDB" id="A0A3N2BYR7"/>
<dbReference type="RefSeq" id="WP_085514295.1">
    <property type="nucleotide sequence ID" value="NZ_FXAP01000008.1"/>
</dbReference>
<gene>
    <name evidence="2" type="ORF">EDD42_0241</name>
</gene>
<feature type="transmembrane region" description="Helical" evidence="1">
    <location>
        <begin position="68"/>
        <end position="89"/>
    </location>
</feature>
<feature type="transmembrane region" description="Helical" evidence="1">
    <location>
        <begin position="125"/>
        <end position="148"/>
    </location>
</feature>